<proteinExistence type="predicted"/>
<sequence length="72" mass="8049">MPDFADIAEQLSSEQLQQSLANRSQFTQVSYFECEDCGDDIPEQRRKLGGVTLCVSCQSVLEAKRKNFGSKS</sequence>
<gene>
    <name evidence="6" type="ORF">BEN76_04040</name>
</gene>
<evidence type="ECO:0000256" key="1">
    <source>
        <dbReference type="ARBA" id="ARBA00022723"/>
    </source>
</evidence>
<accession>A0A1P8EG99</accession>
<dbReference type="GO" id="GO:1900378">
    <property type="term" value="P:positive regulation of secondary metabolite biosynthetic process"/>
    <property type="evidence" value="ECO:0007669"/>
    <property type="project" value="TreeGrafter"/>
</dbReference>
<evidence type="ECO:0000256" key="2">
    <source>
        <dbReference type="ARBA" id="ARBA00022771"/>
    </source>
</evidence>
<organism evidence="6 7">
    <name type="scientific">Acinetobacter soli</name>
    <dbReference type="NCBI Taxonomy" id="487316"/>
    <lineage>
        <taxon>Bacteria</taxon>
        <taxon>Pseudomonadati</taxon>
        <taxon>Pseudomonadota</taxon>
        <taxon>Gammaproteobacteria</taxon>
        <taxon>Moraxellales</taxon>
        <taxon>Moraxellaceae</taxon>
        <taxon>Acinetobacter</taxon>
    </lineage>
</organism>
<dbReference type="Proteomes" id="UP000185674">
    <property type="component" value="Chromosome"/>
</dbReference>
<dbReference type="EMBL" id="CP016896">
    <property type="protein sequence ID" value="APV35231.1"/>
    <property type="molecule type" value="Genomic_DNA"/>
</dbReference>
<dbReference type="PANTHER" id="PTHR38777:SF1">
    <property type="entry name" value="DNAK SUPPRESSOR PROTEIN"/>
    <property type="match status" value="1"/>
</dbReference>
<dbReference type="GO" id="GO:0008270">
    <property type="term" value="F:zinc ion binding"/>
    <property type="evidence" value="ECO:0007669"/>
    <property type="project" value="UniProtKB-KW"/>
</dbReference>
<dbReference type="SUPFAM" id="SSF57716">
    <property type="entry name" value="Glucocorticoid receptor-like (DNA-binding domain)"/>
    <property type="match status" value="1"/>
</dbReference>
<dbReference type="KEGG" id="asol:BEN76_04040"/>
<name>A0A1P8EG99_9GAMM</name>
<keyword evidence="1" id="KW-0479">Metal-binding</keyword>
<evidence type="ECO:0000313" key="6">
    <source>
        <dbReference type="EMBL" id="APV35231.1"/>
    </source>
</evidence>
<evidence type="ECO:0000256" key="4">
    <source>
        <dbReference type="PROSITE-ProRule" id="PRU00510"/>
    </source>
</evidence>
<evidence type="ECO:0000313" key="7">
    <source>
        <dbReference type="Proteomes" id="UP000185674"/>
    </source>
</evidence>
<keyword evidence="3" id="KW-0862">Zinc</keyword>
<dbReference type="Pfam" id="PF01258">
    <property type="entry name" value="zf-dskA_traR"/>
    <property type="match status" value="1"/>
</dbReference>
<reference evidence="6 7" key="1">
    <citation type="submission" date="2016-08" db="EMBL/GenBank/DDBJ databases">
        <title>Complete genome sequence of Acinetobacter baylyi strain GFJ2.</title>
        <authorList>
            <person name="Tabata M."/>
            <person name="Kuboki S."/>
            <person name="Gibu N."/>
            <person name="Kinouchi Y."/>
            <person name="Vangnai A."/>
            <person name="Kasai D."/>
            <person name="Fukuda M."/>
        </authorList>
    </citation>
    <scope>NUCLEOTIDE SEQUENCE [LARGE SCALE GENOMIC DNA]</scope>
    <source>
        <strain evidence="6 7">GFJ2</strain>
    </source>
</reference>
<keyword evidence="2" id="KW-0863">Zinc-finger</keyword>
<dbReference type="InterPro" id="IPR000962">
    <property type="entry name" value="Znf_DskA_TraR"/>
</dbReference>
<dbReference type="Gene3D" id="1.20.120.910">
    <property type="entry name" value="DksA, coiled-coil domain"/>
    <property type="match status" value="1"/>
</dbReference>
<evidence type="ECO:0000259" key="5">
    <source>
        <dbReference type="Pfam" id="PF01258"/>
    </source>
</evidence>
<dbReference type="AlphaFoldDB" id="A0A1P8EG99"/>
<dbReference type="RefSeq" id="WP_076032337.1">
    <property type="nucleotide sequence ID" value="NZ_BKCR01000027.1"/>
</dbReference>
<protein>
    <submittedName>
        <fullName evidence="6">Conjugal transfer protein TraR</fullName>
    </submittedName>
</protein>
<evidence type="ECO:0000256" key="3">
    <source>
        <dbReference type="ARBA" id="ARBA00022833"/>
    </source>
</evidence>
<comment type="caution">
    <text evidence="4">Lacks conserved residue(s) required for the propagation of feature annotation.</text>
</comment>
<dbReference type="PROSITE" id="PS51128">
    <property type="entry name" value="ZF_DKSA_2"/>
    <property type="match status" value="1"/>
</dbReference>
<feature type="domain" description="Zinc finger DksA/TraR C4-type" evidence="5">
    <location>
        <begin position="34"/>
        <end position="62"/>
    </location>
</feature>
<dbReference type="STRING" id="487316.BEN76_04040"/>
<dbReference type="PANTHER" id="PTHR38777">
    <property type="entry name" value="FELS-2 PROPHAGE PROTEIN"/>
    <property type="match status" value="1"/>
</dbReference>